<name>A0A976NYD2_BRELC</name>
<dbReference type="RefSeq" id="XP_067821989.1">
    <property type="nucleotide sequence ID" value="XM_067963798.1"/>
</dbReference>
<dbReference type="InterPro" id="IPR029063">
    <property type="entry name" value="SAM-dependent_MTases_sf"/>
</dbReference>
<dbReference type="Pfam" id="PF10294">
    <property type="entry name" value="Methyltransf_16"/>
    <property type="match status" value="1"/>
</dbReference>
<dbReference type="Proteomes" id="UP000294530">
    <property type="component" value="Unassembled WGS sequence"/>
</dbReference>
<comment type="caution">
    <text evidence="1">The sequence shown here is derived from an EMBL/GenBank/DDBJ whole genome shotgun (WGS) entry which is preliminary data.</text>
</comment>
<evidence type="ECO:0000313" key="2">
    <source>
        <dbReference type="Proteomes" id="UP000294530"/>
    </source>
</evidence>
<dbReference type="EMBL" id="SHOA02000012">
    <property type="protein sequence ID" value="TDH72490.1"/>
    <property type="molecule type" value="Genomic_DNA"/>
</dbReference>
<dbReference type="AlphaFoldDB" id="A0A976NYD2"/>
<evidence type="ECO:0008006" key="3">
    <source>
        <dbReference type="Google" id="ProtNLM"/>
    </source>
</evidence>
<proteinExistence type="predicted"/>
<dbReference type="GeneID" id="94349469"/>
<dbReference type="Gene3D" id="3.40.50.150">
    <property type="entry name" value="Vaccinia Virus protein VP39"/>
    <property type="match status" value="1"/>
</dbReference>
<protein>
    <recommendedName>
        <fullName evidence="3">Calmodulin-lysine N-methyltransferase</fullName>
    </recommendedName>
</protein>
<dbReference type="SUPFAM" id="SSF53335">
    <property type="entry name" value="S-adenosyl-L-methionine-dependent methyltransferases"/>
    <property type="match status" value="1"/>
</dbReference>
<accession>A0A976NYD2</accession>
<dbReference type="KEGG" id="blac:94349469"/>
<dbReference type="PANTHER" id="PTHR14614">
    <property type="entry name" value="HEPATOCELLULAR CARCINOMA-ASSOCIATED ANTIGEN"/>
    <property type="match status" value="1"/>
</dbReference>
<reference evidence="1 2" key="1">
    <citation type="journal article" date="2021" name="Genome Biol.">
        <title>AFLAP: assembly-free linkage analysis pipeline using k-mers from genome sequencing data.</title>
        <authorList>
            <person name="Fletcher K."/>
            <person name="Zhang L."/>
            <person name="Gil J."/>
            <person name="Han R."/>
            <person name="Cavanaugh K."/>
            <person name="Michelmore R."/>
        </authorList>
    </citation>
    <scope>NUCLEOTIDE SEQUENCE [LARGE SCALE GENOMIC DNA]</scope>
    <source>
        <strain evidence="1 2">SF5</strain>
    </source>
</reference>
<dbReference type="OrthoDB" id="6407410at2759"/>
<dbReference type="CDD" id="cd02440">
    <property type="entry name" value="AdoMet_MTases"/>
    <property type="match status" value="1"/>
</dbReference>
<organism evidence="1 2">
    <name type="scientific">Bremia lactucae</name>
    <name type="common">Lettuce downy mildew</name>
    <dbReference type="NCBI Taxonomy" id="4779"/>
    <lineage>
        <taxon>Eukaryota</taxon>
        <taxon>Sar</taxon>
        <taxon>Stramenopiles</taxon>
        <taxon>Oomycota</taxon>
        <taxon>Peronosporomycetes</taxon>
        <taxon>Peronosporales</taxon>
        <taxon>Peronosporaceae</taxon>
        <taxon>Bremia</taxon>
    </lineage>
</organism>
<keyword evidence="2" id="KW-1185">Reference proteome</keyword>
<dbReference type="InterPro" id="IPR019410">
    <property type="entry name" value="Methyltransf_16"/>
</dbReference>
<sequence length="251" mass="27197">MGHEAIYCMRSGTCVRVVQDTSKIDGLGGEVWAGALILCNYLEMHGQKVVQGRDVIELGAGCGLCGLVAASLGANLAVITDEYPDLLQTNIDKNQHIWSERQATAQHPIASSGRLKWGAPESVAPFAHKFDTMIGSEITQLGRDLHISLLEAIRTVLRPGPKSVALLSMDLCRPSCKGTCDVSKCTLSHFVTVAKETRFIIYKHPSVSLASHAAVTSMIGALGRRLQVDVDDWSVVFELRLEDSGLHANIY</sequence>
<dbReference type="PANTHER" id="PTHR14614:SF163">
    <property type="entry name" value="METHYLTRANSFERASE SMALL DOMAIN-CONTAINING PROTEIN"/>
    <property type="match status" value="1"/>
</dbReference>
<gene>
    <name evidence="1" type="ORF">CCR75_005722</name>
</gene>
<evidence type="ECO:0000313" key="1">
    <source>
        <dbReference type="EMBL" id="TDH72490.1"/>
    </source>
</evidence>